<protein>
    <submittedName>
        <fullName evidence="1">Uncharacterized protein</fullName>
    </submittedName>
</protein>
<dbReference type="RefSeq" id="WP_307336721.1">
    <property type="nucleotide sequence ID" value="NZ_JAUSUQ010000003.1"/>
</dbReference>
<reference evidence="1 2" key="1">
    <citation type="submission" date="2023-07" db="EMBL/GenBank/DDBJ databases">
        <title>Genomic Encyclopedia of Type Strains, Phase IV (KMG-IV): sequencing the most valuable type-strain genomes for metagenomic binning, comparative biology and taxonomic classification.</title>
        <authorList>
            <person name="Goeker M."/>
        </authorList>
    </citation>
    <scope>NUCLEOTIDE SEQUENCE [LARGE SCALE GENOMIC DNA]</scope>
    <source>
        <strain evidence="1 2">DSM 17740</strain>
    </source>
</reference>
<sequence>MGIEEEFGGGFYGEFSVALRESDEDQSQYFVSVAFTDESGYASARFDIPVFEGPIGIRPHTLQEKREVKAGESMAVWVLVAGEGSDYYRIGETIEELVQRVEWALVIKVTVEDDFVDHEQ</sequence>
<gene>
    <name evidence="1" type="ORF">J2S00_001209</name>
</gene>
<dbReference type="EMBL" id="JAUSUQ010000003">
    <property type="protein sequence ID" value="MDQ0338425.1"/>
    <property type="molecule type" value="Genomic_DNA"/>
</dbReference>
<evidence type="ECO:0000313" key="2">
    <source>
        <dbReference type="Proteomes" id="UP001232445"/>
    </source>
</evidence>
<accession>A0ABU0CPT6</accession>
<proteinExistence type="predicted"/>
<name>A0ABU0CPT6_9BACI</name>
<keyword evidence="2" id="KW-1185">Reference proteome</keyword>
<comment type="caution">
    <text evidence="1">The sequence shown here is derived from an EMBL/GenBank/DDBJ whole genome shotgun (WGS) entry which is preliminary data.</text>
</comment>
<dbReference type="Proteomes" id="UP001232445">
    <property type="component" value="Unassembled WGS sequence"/>
</dbReference>
<evidence type="ECO:0000313" key="1">
    <source>
        <dbReference type="EMBL" id="MDQ0338425.1"/>
    </source>
</evidence>
<organism evidence="1 2">
    <name type="scientific">Caldalkalibacillus uzonensis</name>
    <dbReference type="NCBI Taxonomy" id="353224"/>
    <lineage>
        <taxon>Bacteria</taxon>
        <taxon>Bacillati</taxon>
        <taxon>Bacillota</taxon>
        <taxon>Bacilli</taxon>
        <taxon>Bacillales</taxon>
        <taxon>Bacillaceae</taxon>
        <taxon>Caldalkalibacillus</taxon>
    </lineage>
</organism>